<dbReference type="RefSeq" id="WP_012875353.1">
    <property type="nucleotide sequence ID" value="NC_013525.1"/>
</dbReference>
<dbReference type="STRING" id="525904.Tter_1412"/>
<dbReference type="GO" id="GO:0016646">
    <property type="term" value="F:oxidoreductase activity, acting on the CH-NH group of donors, NAD or NADP as acceptor"/>
    <property type="evidence" value="ECO:0007669"/>
    <property type="project" value="UniProtKB-ARBA"/>
</dbReference>
<evidence type="ECO:0000313" key="2">
    <source>
        <dbReference type="EMBL" id="ACZ42318.1"/>
    </source>
</evidence>
<sequence length="156" mass="17312">MPRAKSTDSNIGEIFTLGVYVLTLKINDDIVQTVTPQLMPISWNPLLLVASIKKTDPLATSISKDQTIWINVLMAGERTTVESLLESRPKLPDDVEVHQDNNTVLSKSVLALECSVIEITEQGDSLLIILRSNRHFMPSQGQPLTLRQSGLASHFY</sequence>
<dbReference type="SUPFAM" id="SSF50475">
    <property type="entry name" value="FMN-binding split barrel"/>
    <property type="match status" value="1"/>
</dbReference>
<keyword evidence="3" id="KW-1185">Reference proteome</keyword>
<dbReference type="EMBL" id="CP001825">
    <property type="protein sequence ID" value="ACZ42318.1"/>
    <property type="molecule type" value="Genomic_DNA"/>
</dbReference>
<dbReference type="KEGG" id="ttr:Tter_1412"/>
<dbReference type="AlphaFoldDB" id="D1CC03"/>
<gene>
    <name evidence="2" type="ordered locus">Tter_1412</name>
</gene>
<dbReference type="InterPro" id="IPR012349">
    <property type="entry name" value="Split_barrel_FMN-bd"/>
</dbReference>
<protein>
    <recommendedName>
        <fullName evidence="1">Flavin reductase like domain-containing protein</fullName>
    </recommendedName>
</protein>
<dbReference type="InterPro" id="IPR002563">
    <property type="entry name" value="Flavin_Rdtase-like_dom"/>
</dbReference>
<dbReference type="eggNOG" id="COG1853">
    <property type="taxonomic scope" value="Bacteria"/>
</dbReference>
<accession>D1CC03</accession>
<dbReference type="HOGENOM" id="CLU_1685752_0_0_0"/>
<evidence type="ECO:0000313" key="3">
    <source>
        <dbReference type="Proteomes" id="UP000000323"/>
    </source>
</evidence>
<proteinExistence type="predicted"/>
<feature type="domain" description="Flavin reductase like" evidence="1">
    <location>
        <begin position="16"/>
        <end position="149"/>
    </location>
</feature>
<dbReference type="Gene3D" id="2.30.110.10">
    <property type="entry name" value="Electron Transport, Fmn-binding Protein, Chain A"/>
    <property type="match status" value="1"/>
</dbReference>
<reference evidence="3" key="1">
    <citation type="journal article" date="2010" name="Stand. Genomic Sci.">
        <title>Complete genome sequence of 'Thermobaculum terrenum' type strain (YNP1).</title>
        <authorList>
            <person name="Kiss H."/>
            <person name="Cleland D."/>
            <person name="Lapidus A."/>
            <person name="Lucas S."/>
            <person name="Glavina Del Rio T."/>
            <person name="Nolan M."/>
            <person name="Tice H."/>
            <person name="Han C."/>
            <person name="Goodwin L."/>
            <person name="Pitluck S."/>
            <person name="Liolios K."/>
            <person name="Ivanova N."/>
            <person name="Mavromatis K."/>
            <person name="Ovchinnikova G."/>
            <person name="Pati A."/>
            <person name="Chen A."/>
            <person name="Palaniappan K."/>
            <person name="Land M."/>
            <person name="Hauser L."/>
            <person name="Chang Y."/>
            <person name="Jeffries C."/>
            <person name="Lu M."/>
            <person name="Brettin T."/>
            <person name="Detter J."/>
            <person name="Goker M."/>
            <person name="Tindall B."/>
            <person name="Beck B."/>
            <person name="McDermott T."/>
            <person name="Woyke T."/>
            <person name="Bristow J."/>
            <person name="Eisen J."/>
            <person name="Markowitz V."/>
            <person name="Hugenholtz P."/>
            <person name="Kyrpides N."/>
            <person name="Klenk H."/>
            <person name="Cheng J."/>
        </authorList>
    </citation>
    <scope>NUCLEOTIDE SEQUENCE [LARGE SCALE GENOMIC DNA]</scope>
    <source>
        <strain evidence="3">ATCC BAA-798 / YNP1</strain>
    </source>
</reference>
<dbReference type="Pfam" id="PF01613">
    <property type="entry name" value="Flavin_Reduct"/>
    <property type="match status" value="1"/>
</dbReference>
<dbReference type="Proteomes" id="UP000000323">
    <property type="component" value="Chromosome 1"/>
</dbReference>
<organism evidence="2 3">
    <name type="scientific">Thermobaculum terrenum (strain ATCC BAA-798 / CCMEE 7001 / YNP1)</name>
    <dbReference type="NCBI Taxonomy" id="525904"/>
    <lineage>
        <taxon>Bacteria</taxon>
        <taxon>Bacillati</taxon>
        <taxon>Chloroflexota</taxon>
        <taxon>Chloroflexia</taxon>
        <taxon>Candidatus Thermobaculales</taxon>
        <taxon>Candidatus Thermobaculaceae</taxon>
        <taxon>Thermobaculum</taxon>
    </lineage>
</organism>
<dbReference type="GO" id="GO:0010181">
    <property type="term" value="F:FMN binding"/>
    <property type="evidence" value="ECO:0007669"/>
    <property type="project" value="InterPro"/>
</dbReference>
<name>D1CC03_THET1</name>
<evidence type="ECO:0000259" key="1">
    <source>
        <dbReference type="Pfam" id="PF01613"/>
    </source>
</evidence>